<dbReference type="OrthoDB" id="1696744at2759"/>
<accession>A0A5A7RCU0</accession>
<organism evidence="2 3">
    <name type="scientific">Striga asiatica</name>
    <name type="common">Asiatic witchweed</name>
    <name type="synonym">Buchnera asiatica</name>
    <dbReference type="NCBI Taxonomy" id="4170"/>
    <lineage>
        <taxon>Eukaryota</taxon>
        <taxon>Viridiplantae</taxon>
        <taxon>Streptophyta</taxon>
        <taxon>Embryophyta</taxon>
        <taxon>Tracheophyta</taxon>
        <taxon>Spermatophyta</taxon>
        <taxon>Magnoliopsida</taxon>
        <taxon>eudicotyledons</taxon>
        <taxon>Gunneridae</taxon>
        <taxon>Pentapetalae</taxon>
        <taxon>asterids</taxon>
        <taxon>lamiids</taxon>
        <taxon>Lamiales</taxon>
        <taxon>Orobanchaceae</taxon>
        <taxon>Buchnereae</taxon>
        <taxon>Striga</taxon>
    </lineage>
</organism>
<feature type="region of interest" description="Disordered" evidence="1">
    <location>
        <begin position="1"/>
        <end position="33"/>
    </location>
</feature>
<proteinExistence type="predicted"/>
<dbReference type="Proteomes" id="UP000325081">
    <property type="component" value="Unassembled WGS sequence"/>
</dbReference>
<keyword evidence="3" id="KW-1185">Reference proteome</keyword>
<evidence type="ECO:0000313" key="3">
    <source>
        <dbReference type="Proteomes" id="UP000325081"/>
    </source>
</evidence>
<reference evidence="3" key="1">
    <citation type="journal article" date="2019" name="Curr. Biol.">
        <title>Genome Sequence of Striga asiatica Provides Insight into the Evolution of Plant Parasitism.</title>
        <authorList>
            <person name="Yoshida S."/>
            <person name="Kim S."/>
            <person name="Wafula E.K."/>
            <person name="Tanskanen J."/>
            <person name="Kim Y.M."/>
            <person name="Honaas L."/>
            <person name="Yang Z."/>
            <person name="Spallek T."/>
            <person name="Conn C.E."/>
            <person name="Ichihashi Y."/>
            <person name="Cheong K."/>
            <person name="Cui S."/>
            <person name="Der J.P."/>
            <person name="Gundlach H."/>
            <person name="Jiao Y."/>
            <person name="Hori C."/>
            <person name="Ishida J.K."/>
            <person name="Kasahara H."/>
            <person name="Kiba T."/>
            <person name="Kim M.S."/>
            <person name="Koo N."/>
            <person name="Laohavisit A."/>
            <person name="Lee Y.H."/>
            <person name="Lumba S."/>
            <person name="McCourt P."/>
            <person name="Mortimer J.C."/>
            <person name="Mutuku J.M."/>
            <person name="Nomura T."/>
            <person name="Sasaki-Sekimoto Y."/>
            <person name="Seto Y."/>
            <person name="Wang Y."/>
            <person name="Wakatake T."/>
            <person name="Sakakibara H."/>
            <person name="Demura T."/>
            <person name="Yamaguchi S."/>
            <person name="Yoneyama K."/>
            <person name="Manabe R.I."/>
            <person name="Nelson D.C."/>
            <person name="Schulman A.H."/>
            <person name="Timko M.P."/>
            <person name="dePamphilis C.W."/>
            <person name="Choi D."/>
            <person name="Shirasu K."/>
        </authorList>
    </citation>
    <scope>NUCLEOTIDE SEQUENCE [LARGE SCALE GENOMIC DNA]</scope>
    <source>
        <strain evidence="3">cv. UVA1</strain>
    </source>
</reference>
<evidence type="ECO:0000256" key="1">
    <source>
        <dbReference type="SAM" id="MobiDB-lite"/>
    </source>
</evidence>
<dbReference type="AlphaFoldDB" id="A0A5A7RCU0"/>
<sequence length="341" mass="38782">MEANKHCTPPRHVRQEEGVNTSPPSYELQERTGSFSVTSPKKINEKIKDGLLQVGKVLLQFVVVYSQLSRHSKGKVDSLEPSSLREVIIQLDAISDFPDKVFFVATTKFENPAYHQMILFMKGVKECLVFRSNKARCDLVDVSSSCPMLQNSVMDALVWTLQMTTTLAQTCEETQSVQMLKLGGWEGSANDVRVFSSTLSDPRNHFPWPPIGKYYVVHSGYVNITGKRYHIPEWIGMNRDLTNAWELYSKRHAIVHNGLISNYKLERHVNILILCCVAHNFIKRWGQIEQSLTFNDPDWQPNHGSDDQTTPFINTTDTTLTGLSEQYALMNSIATTLQENR</sequence>
<name>A0A5A7RCU0_STRAF</name>
<protein>
    <submittedName>
        <fullName evidence="2">Transposon protein</fullName>
    </submittedName>
</protein>
<comment type="caution">
    <text evidence="2">The sequence shown here is derived from an EMBL/GenBank/DDBJ whole genome shotgun (WGS) entry which is preliminary data.</text>
</comment>
<dbReference type="EMBL" id="BKCP01010959">
    <property type="protein sequence ID" value="GER54124.1"/>
    <property type="molecule type" value="Genomic_DNA"/>
</dbReference>
<gene>
    <name evidence="2" type="ORF">STAS_31685</name>
</gene>
<evidence type="ECO:0000313" key="2">
    <source>
        <dbReference type="EMBL" id="GER54124.1"/>
    </source>
</evidence>